<dbReference type="PROSITE" id="PS01076">
    <property type="entry name" value="ACETATE_KINASE_2"/>
    <property type="match status" value="1"/>
</dbReference>
<dbReference type="GO" id="GO:0005524">
    <property type="term" value="F:ATP binding"/>
    <property type="evidence" value="ECO:0007669"/>
    <property type="project" value="UniProtKB-KW"/>
</dbReference>
<evidence type="ECO:0000256" key="5">
    <source>
        <dbReference type="HAMAP-Rule" id="MF_03131"/>
    </source>
</evidence>
<feature type="binding site" evidence="5">
    <location>
        <position position="15"/>
    </location>
    <ligand>
        <name>ATP</name>
        <dbReference type="ChEBI" id="CHEBI:30616"/>
    </ligand>
</feature>
<dbReference type="PIRSF" id="PIRSF000722">
    <property type="entry name" value="Acetate_prop_kin"/>
    <property type="match status" value="1"/>
</dbReference>
<dbReference type="PROSITE" id="PS01075">
    <property type="entry name" value="ACETATE_KINASE_1"/>
    <property type="match status" value="1"/>
</dbReference>
<dbReference type="GO" id="GO:0006083">
    <property type="term" value="P:acetate metabolic process"/>
    <property type="evidence" value="ECO:0007669"/>
    <property type="project" value="TreeGrafter"/>
</dbReference>
<evidence type="ECO:0000256" key="2">
    <source>
        <dbReference type="ARBA" id="ARBA00022741"/>
    </source>
</evidence>
<keyword evidence="2 5" id="KW-0547">Nucleotide-binding</keyword>
<gene>
    <name evidence="6" type="ORF">SLS62_000207</name>
</gene>
<dbReference type="EC" id="2.7.2.1" evidence="5"/>
<evidence type="ECO:0000256" key="1">
    <source>
        <dbReference type="ARBA" id="ARBA00022679"/>
    </source>
</evidence>
<protein>
    <recommendedName>
        <fullName evidence="5">Probable acetate kinase</fullName>
        <ecNumber evidence="5">2.7.2.1</ecNumber>
    </recommendedName>
    <alternativeName>
        <fullName evidence="5">Acetokinase</fullName>
    </alternativeName>
</protein>
<proteinExistence type="inferred from homology"/>
<dbReference type="NCBIfam" id="TIGR00016">
    <property type="entry name" value="ackA"/>
    <property type="match status" value="1"/>
</dbReference>
<dbReference type="PANTHER" id="PTHR21060:SF15">
    <property type="entry name" value="ACETATE KINASE-RELATED"/>
    <property type="match status" value="1"/>
</dbReference>
<keyword evidence="3 5" id="KW-0418">Kinase</keyword>
<dbReference type="PANTHER" id="PTHR21060">
    <property type="entry name" value="ACETATE KINASE"/>
    <property type="match status" value="1"/>
</dbReference>
<dbReference type="Proteomes" id="UP001320420">
    <property type="component" value="Unassembled WGS sequence"/>
</dbReference>
<comment type="cofactor">
    <cofactor evidence="5">
        <name>Mg(2+)</name>
        <dbReference type="ChEBI" id="CHEBI:18420"/>
    </cofactor>
</comment>
<dbReference type="HAMAP" id="MF_00020">
    <property type="entry name" value="Acetate_kinase"/>
    <property type="match status" value="1"/>
</dbReference>
<dbReference type="PRINTS" id="PR00471">
    <property type="entry name" value="ACETATEKNASE"/>
</dbReference>
<dbReference type="EMBL" id="JAKJXP020000001">
    <property type="protein sequence ID" value="KAK7757829.1"/>
    <property type="molecule type" value="Genomic_DNA"/>
</dbReference>
<feature type="binding site" evidence="5">
    <location>
        <begin position="215"/>
        <end position="219"/>
    </location>
    <ligand>
        <name>ATP</name>
        <dbReference type="ChEBI" id="CHEBI:30616"/>
    </ligand>
</feature>
<keyword evidence="7" id="KW-1185">Reference proteome</keyword>
<comment type="caution">
    <text evidence="6">The sequence shown here is derived from an EMBL/GenBank/DDBJ whole genome shotgun (WGS) entry which is preliminary data.</text>
</comment>
<feature type="site" description="Transition state stabilizer" evidence="5">
    <location>
        <position position="187"/>
    </location>
</feature>
<name>A0AAN9VAZ1_9PEZI</name>
<dbReference type="Pfam" id="PF00871">
    <property type="entry name" value="Acetate_kinase"/>
    <property type="match status" value="1"/>
</dbReference>
<feature type="binding site" evidence="5">
    <location>
        <position position="99"/>
    </location>
    <ligand>
        <name>substrate</name>
    </ligand>
</feature>
<keyword evidence="5" id="KW-0460">Magnesium</keyword>
<comment type="similarity">
    <text evidence="5">Belongs to the acetokinase family.</text>
</comment>
<dbReference type="Gene3D" id="3.30.420.40">
    <property type="match status" value="2"/>
</dbReference>
<keyword evidence="5" id="KW-0479">Metal-binding</keyword>
<dbReference type="AlphaFoldDB" id="A0AAN9VAZ1"/>
<evidence type="ECO:0000313" key="6">
    <source>
        <dbReference type="EMBL" id="KAK7757829.1"/>
    </source>
</evidence>
<keyword evidence="1 5" id="KW-0808">Transferase</keyword>
<dbReference type="InterPro" id="IPR000890">
    <property type="entry name" value="Aliphatic_acid_kin_short-chain"/>
</dbReference>
<evidence type="ECO:0000256" key="4">
    <source>
        <dbReference type="ARBA" id="ARBA00022840"/>
    </source>
</evidence>
<keyword evidence="4 5" id="KW-0067">ATP-binding</keyword>
<evidence type="ECO:0000313" key="7">
    <source>
        <dbReference type="Proteomes" id="UP001320420"/>
    </source>
</evidence>
<comment type="pathway">
    <text evidence="5">Metabolic intermediate biosynthesis; acetyl-CoA biosynthesis; acetyl-CoA from acetate: step 1/2.</text>
</comment>
<comment type="caution">
    <text evidence="5">Lacks conserved residue(s) required for the propagation of feature annotation.</text>
</comment>
<reference evidence="6 7" key="1">
    <citation type="submission" date="2024-02" db="EMBL/GenBank/DDBJ databases">
        <title>De novo assembly and annotation of 12 fungi associated with fruit tree decline syndrome in Ontario, Canada.</title>
        <authorList>
            <person name="Sulman M."/>
            <person name="Ellouze W."/>
            <person name="Ilyukhin E."/>
        </authorList>
    </citation>
    <scope>NUCLEOTIDE SEQUENCE [LARGE SCALE GENOMIC DNA]</scope>
    <source>
        <strain evidence="6 7">M11/M66-122</strain>
    </source>
</reference>
<sequence length="429" mass="45908">MKVILSINAGSSSVKISAYTAERGQEPSQLAEAQLSGLTSPPVRLKYSRRGAQVAKDQEVQEEVSSQDGAFGVLLKTLIDDRDLPEIAGKRDVAIACHRVVHGGGYETSQVINRETYHHLERLTDLAPLHNASALEIVKTCLAELPGAVNVACFDSQFHATIPEHIHTYPINPKIASKNQLRKYGFHGISYQFITDAVAKFLGKDPANLNIIALHLGSGASACAIRNGKSWDTSMGLTPLAGLPGATRSGSVDPSLVFHYASSDVGKLSPSSTRDLHISRAEEILNKQSGWKALTGTTDFAAIASAAGGGGEDETNRSKRQLAFDLFADRIGGYVGSYYVALGGRVDALVFAGGIGEKSARLRRSVVAQAACLGFGIDEDAEEDAEDAVVWDVSSKKQGGCRHKTLVCRTDEQLQMARMCAHDDALWSS</sequence>
<dbReference type="InterPro" id="IPR023865">
    <property type="entry name" value="Aliphatic_acid_kinase_CS"/>
</dbReference>
<feature type="binding site" evidence="5">
    <location>
        <position position="412"/>
    </location>
    <ligand>
        <name>Mg(2+)</name>
        <dbReference type="ChEBI" id="CHEBI:18420"/>
    </ligand>
</feature>
<feature type="active site" description="Proton donor/acceptor" evidence="5">
    <location>
        <position position="155"/>
    </location>
</feature>
<dbReference type="GO" id="GO:0000287">
    <property type="term" value="F:magnesium ion binding"/>
    <property type="evidence" value="ECO:0007669"/>
    <property type="project" value="UniProtKB-UniRule"/>
</dbReference>
<feature type="site" description="Transition state stabilizer" evidence="5">
    <location>
        <position position="248"/>
    </location>
</feature>
<comment type="catalytic activity">
    <reaction evidence="5">
        <text>acetate + ATP = acetyl phosphate + ADP</text>
        <dbReference type="Rhea" id="RHEA:11352"/>
        <dbReference type="ChEBI" id="CHEBI:22191"/>
        <dbReference type="ChEBI" id="CHEBI:30089"/>
        <dbReference type="ChEBI" id="CHEBI:30616"/>
        <dbReference type="ChEBI" id="CHEBI:456216"/>
        <dbReference type="EC" id="2.7.2.1"/>
    </reaction>
</comment>
<dbReference type="InterPro" id="IPR004372">
    <property type="entry name" value="Ac/propionate_kinase"/>
</dbReference>
<dbReference type="GO" id="GO:0006085">
    <property type="term" value="P:acetyl-CoA biosynthetic process"/>
    <property type="evidence" value="ECO:0007669"/>
    <property type="project" value="UniProtKB-UniRule"/>
</dbReference>
<dbReference type="GO" id="GO:0008776">
    <property type="term" value="F:acetate kinase activity"/>
    <property type="evidence" value="ECO:0007669"/>
    <property type="project" value="UniProtKB-UniRule"/>
</dbReference>
<dbReference type="SUPFAM" id="SSF53067">
    <property type="entry name" value="Actin-like ATPase domain"/>
    <property type="match status" value="2"/>
</dbReference>
<organism evidence="6 7">
    <name type="scientific">Diatrype stigma</name>
    <dbReference type="NCBI Taxonomy" id="117547"/>
    <lineage>
        <taxon>Eukaryota</taxon>
        <taxon>Fungi</taxon>
        <taxon>Dikarya</taxon>
        <taxon>Ascomycota</taxon>
        <taxon>Pezizomycotina</taxon>
        <taxon>Sordariomycetes</taxon>
        <taxon>Xylariomycetidae</taxon>
        <taxon>Xylariales</taxon>
        <taxon>Diatrypaceae</taxon>
        <taxon>Diatrype</taxon>
    </lineage>
</organism>
<dbReference type="InterPro" id="IPR043129">
    <property type="entry name" value="ATPase_NBD"/>
</dbReference>
<accession>A0AAN9VAZ1</accession>
<feature type="binding site" evidence="5">
    <location>
        <position position="8"/>
    </location>
    <ligand>
        <name>Mg(2+)</name>
        <dbReference type="ChEBI" id="CHEBI:18420"/>
    </ligand>
</feature>
<evidence type="ECO:0000256" key="3">
    <source>
        <dbReference type="ARBA" id="ARBA00022777"/>
    </source>
</evidence>